<proteinExistence type="predicted"/>
<organism evidence="3">
    <name type="scientific">Auxenochlorella protothecoides</name>
    <name type="common">Green microalga</name>
    <name type="synonym">Chlorella protothecoides</name>
    <dbReference type="NCBI Taxonomy" id="3075"/>
    <lineage>
        <taxon>Eukaryota</taxon>
        <taxon>Viridiplantae</taxon>
        <taxon>Chlorophyta</taxon>
        <taxon>core chlorophytes</taxon>
        <taxon>Trebouxiophyceae</taxon>
        <taxon>Chlorellales</taxon>
        <taxon>Chlorellaceae</taxon>
        <taxon>Auxenochlorella</taxon>
    </lineage>
</organism>
<evidence type="ECO:0000256" key="1">
    <source>
        <dbReference type="SAM" id="MobiDB-lite"/>
    </source>
</evidence>
<protein>
    <recommendedName>
        <fullName evidence="2">Thioesterase domain-containing protein</fullName>
    </recommendedName>
</protein>
<gene>
    <name evidence="3" type="ORF">g.96369</name>
</gene>
<dbReference type="CDD" id="cd03443">
    <property type="entry name" value="PaaI_thioesterase"/>
    <property type="match status" value="1"/>
</dbReference>
<evidence type="ECO:0000259" key="2">
    <source>
        <dbReference type="Pfam" id="PF03061"/>
    </source>
</evidence>
<feature type="domain" description="Thioesterase" evidence="2">
    <location>
        <begin position="170"/>
        <end position="249"/>
    </location>
</feature>
<accession>A0A1D2ADB2</accession>
<dbReference type="SUPFAM" id="SSF54637">
    <property type="entry name" value="Thioesterase/thiol ester dehydrase-isomerase"/>
    <property type="match status" value="1"/>
</dbReference>
<dbReference type="InterPro" id="IPR006683">
    <property type="entry name" value="Thioestr_dom"/>
</dbReference>
<sequence length="290" mass="31595">MRGSFVMRAWRLTGASNWRFGPRRSHKQGGDAKRGSHSARAGASASLPFDPKWLLLPPAAAALLGGVAYAHNTQFSLSPSVATALQQYSGQHTPAHDWEEVIASEPGTLRVLTAEALLAQDHPFLEDDHMFSAFVSKGIVEDLTGYYNPEQRRWHSVVALGREVCGFPRVVHGGLTAAMFDESFGGLLFSLKQAKALDFWGPAYTVALEVQYKAKIPAGQRLLCTAEVESAEGRKVWMKATMTDGPGGKVFATSRALFVAPKLQKVVPMVTSYLWHRVFGSKKAAPANLE</sequence>
<dbReference type="Gene3D" id="3.10.129.10">
    <property type="entry name" value="Hotdog Thioesterase"/>
    <property type="match status" value="1"/>
</dbReference>
<dbReference type="PANTHER" id="PTHR47260">
    <property type="entry name" value="UPF0644 PROTEIN PB2B4.06"/>
    <property type="match status" value="1"/>
</dbReference>
<name>A0A1D2ADB2_AUXPR</name>
<evidence type="ECO:0000313" key="3">
    <source>
        <dbReference type="EMBL" id="JAT77197.1"/>
    </source>
</evidence>
<feature type="region of interest" description="Disordered" evidence="1">
    <location>
        <begin position="20"/>
        <end position="43"/>
    </location>
</feature>
<dbReference type="PANTHER" id="PTHR47260:SF1">
    <property type="entry name" value="UPF0644 PROTEIN PB2B4.06"/>
    <property type="match status" value="1"/>
</dbReference>
<dbReference type="InterPro" id="IPR052061">
    <property type="entry name" value="PTE-AB_protein"/>
</dbReference>
<reference evidence="3" key="1">
    <citation type="submission" date="2015-08" db="EMBL/GenBank/DDBJ databases">
        <authorList>
            <person name="Babu N.S."/>
            <person name="Beckwith C.J."/>
            <person name="Beseler K.G."/>
            <person name="Brison A."/>
            <person name="Carone J.V."/>
            <person name="Caskin T.P."/>
            <person name="Diamond M."/>
            <person name="Durham M.E."/>
            <person name="Foxe J.M."/>
            <person name="Go M."/>
            <person name="Henderson B.A."/>
            <person name="Jones I.B."/>
            <person name="McGettigan J.A."/>
            <person name="Micheletti S.J."/>
            <person name="Nasrallah M.E."/>
            <person name="Ortiz D."/>
            <person name="Piller C.R."/>
            <person name="Privatt S.R."/>
            <person name="Schneider S.L."/>
            <person name="Sharp S."/>
            <person name="Smith T.C."/>
            <person name="Stanton J.D."/>
            <person name="Ullery H.E."/>
            <person name="Wilson R.J."/>
            <person name="Serrano M.G."/>
            <person name="Buck G."/>
            <person name="Lee V."/>
            <person name="Wang Y."/>
            <person name="Carvalho R."/>
            <person name="Voegtly L."/>
            <person name="Shi R."/>
            <person name="Duckworth R."/>
            <person name="Johnson A."/>
            <person name="Loviza R."/>
            <person name="Walstead R."/>
            <person name="Shah Z."/>
            <person name="Kiflezghi M."/>
            <person name="Wade K."/>
            <person name="Ball S.L."/>
            <person name="Bradley K.W."/>
            <person name="Asai D.J."/>
            <person name="Bowman C.A."/>
            <person name="Russell D.A."/>
            <person name="Pope W.H."/>
            <person name="Jacobs-Sera D."/>
            <person name="Hendrix R.W."/>
            <person name="Hatfull G.F."/>
        </authorList>
    </citation>
    <scope>NUCLEOTIDE SEQUENCE</scope>
</reference>
<dbReference type="Pfam" id="PF03061">
    <property type="entry name" value="4HBT"/>
    <property type="match status" value="1"/>
</dbReference>
<dbReference type="AlphaFoldDB" id="A0A1D2ADB2"/>
<dbReference type="InterPro" id="IPR029069">
    <property type="entry name" value="HotDog_dom_sf"/>
</dbReference>
<dbReference type="EMBL" id="GDKF01001425">
    <property type="protein sequence ID" value="JAT77197.1"/>
    <property type="molecule type" value="Transcribed_RNA"/>
</dbReference>